<sequence length="207" mass="23312">MNRSSWVRFLTLWGGLWGTSAVAASPGFVSYGFTLPLGVRADCNQHVLTISVNGHTWQHPYEGENPETKIVLEHYLLLDTINSGSLTFFISYLFDLRSRQKIFETDMTLLYEDRQRIVLMPSGVSIGHWRHLPEIGIFNKGDRGLKMYRYSISPRPACGSSEDDVFAARDEDFIGSAKGFSFVRSDNCGRFVVSKPWPPASNTGSHK</sequence>
<evidence type="ECO:0000313" key="1">
    <source>
        <dbReference type="EMBL" id="GAA5532767.1"/>
    </source>
</evidence>
<dbReference type="EMBL" id="BAABRV010000002">
    <property type="protein sequence ID" value="GAA5532767.1"/>
    <property type="molecule type" value="Genomic_DNA"/>
</dbReference>
<name>A0ABP9XBL9_9DEIO</name>
<organism evidence="1 2">
    <name type="scientific">Deinococcus aluminii</name>
    <dbReference type="NCBI Taxonomy" id="1656885"/>
    <lineage>
        <taxon>Bacteria</taxon>
        <taxon>Thermotogati</taxon>
        <taxon>Deinococcota</taxon>
        <taxon>Deinococci</taxon>
        <taxon>Deinococcales</taxon>
        <taxon>Deinococcaceae</taxon>
        <taxon>Deinococcus</taxon>
    </lineage>
</organism>
<dbReference type="RefSeq" id="WP_345452160.1">
    <property type="nucleotide sequence ID" value="NZ_BAABRV010000002.1"/>
</dbReference>
<gene>
    <name evidence="1" type="ORF">Dalu01_01157</name>
</gene>
<accession>A0ABP9XBL9</accession>
<protein>
    <submittedName>
        <fullName evidence="1">Uncharacterized protein</fullName>
    </submittedName>
</protein>
<evidence type="ECO:0000313" key="2">
    <source>
        <dbReference type="Proteomes" id="UP001404956"/>
    </source>
</evidence>
<keyword evidence="2" id="KW-1185">Reference proteome</keyword>
<proteinExistence type="predicted"/>
<reference evidence="1 2" key="1">
    <citation type="submission" date="2024-02" db="EMBL/GenBank/DDBJ databases">
        <title>Deinococcus aluminii NBRC 112889.</title>
        <authorList>
            <person name="Ichikawa N."/>
            <person name="Katano-Makiyama Y."/>
            <person name="Hidaka K."/>
        </authorList>
    </citation>
    <scope>NUCLEOTIDE SEQUENCE [LARGE SCALE GENOMIC DNA]</scope>
    <source>
        <strain evidence="1 2">NBRC 112889</strain>
    </source>
</reference>
<dbReference type="Proteomes" id="UP001404956">
    <property type="component" value="Unassembled WGS sequence"/>
</dbReference>
<comment type="caution">
    <text evidence="1">The sequence shown here is derived from an EMBL/GenBank/DDBJ whole genome shotgun (WGS) entry which is preliminary data.</text>
</comment>